<comment type="similarity">
    <text evidence="1">Belongs to the mTERF family.</text>
</comment>
<dbReference type="GO" id="GO:0006353">
    <property type="term" value="P:DNA-templated transcription termination"/>
    <property type="evidence" value="ECO:0007669"/>
    <property type="project" value="UniProtKB-KW"/>
</dbReference>
<dbReference type="GO" id="GO:0003676">
    <property type="term" value="F:nucleic acid binding"/>
    <property type="evidence" value="ECO:0007669"/>
    <property type="project" value="InterPro"/>
</dbReference>
<evidence type="ECO:0000313" key="4">
    <source>
        <dbReference type="EMBL" id="KAK2975238.1"/>
    </source>
</evidence>
<sequence length="381" mass="43216">MMFALLPSRTRNLLLHSHNTFLCFSSSLAQSHHFTSSSSATLNPVLFDYLVHSLGLPNSRALSICSQSVNRAQPPEHARSVVQFLKIHEFSDPQIRSTVSATPVILFCNIDKILKPKLLFFKRLGITGPDLGKFVSKNSTLLSCSLRKKLKPRMDFLNKYLSSDDWVRLNGGFNLIGTRQSRLVSNISYLESFGISGSRLSALLRRQPRVVSQPESQLRESVSGALEMGFSADSKMFIHALAVGSPTKYLYRKLDLFRSLGFLEAECMEMFRKAPTLLATGEEKLRIGVDFFMNTVKCEKTVLIRRPVCLMFSLEGRVIPRYRVIQILKAKRLLKKDSIFYTALFLGEKEFLKEFVSEFRDDAEELMIAYKGHTCDTTSQE</sequence>
<dbReference type="Pfam" id="PF02536">
    <property type="entry name" value="mTERF"/>
    <property type="match status" value="2"/>
</dbReference>
<gene>
    <name evidence="4" type="ORF">RJ640_009015</name>
</gene>
<accession>A0AA88U9B2</accession>
<dbReference type="InterPro" id="IPR038538">
    <property type="entry name" value="MTERF_sf"/>
</dbReference>
<keyword evidence="5" id="KW-1185">Reference proteome</keyword>
<dbReference type="SMART" id="SM00733">
    <property type="entry name" value="Mterf"/>
    <property type="match status" value="6"/>
</dbReference>
<protein>
    <submittedName>
        <fullName evidence="4">Uncharacterized protein</fullName>
    </submittedName>
</protein>
<evidence type="ECO:0000256" key="2">
    <source>
        <dbReference type="ARBA" id="ARBA00022472"/>
    </source>
</evidence>
<keyword evidence="2" id="KW-0806">Transcription termination</keyword>
<organism evidence="4 5">
    <name type="scientific">Escallonia rubra</name>
    <dbReference type="NCBI Taxonomy" id="112253"/>
    <lineage>
        <taxon>Eukaryota</taxon>
        <taxon>Viridiplantae</taxon>
        <taxon>Streptophyta</taxon>
        <taxon>Embryophyta</taxon>
        <taxon>Tracheophyta</taxon>
        <taxon>Spermatophyta</taxon>
        <taxon>Magnoliopsida</taxon>
        <taxon>eudicotyledons</taxon>
        <taxon>Gunneridae</taxon>
        <taxon>Pentapetalae</taxon>
        <taxon>asterids</taxon>
        <taxon>campanulids</taxon>
        <taxon>Escalloniales</taxon>
        <taxon>Escalloniaceae</taxon>
        <taxon>Escallonia</taxon>
    </lineage>
</organism>
<dbReference type="Gene3D" id="1.25.70.10">
    <property type="entry name" value="Transcription termination factor 3, mitochondrial"/>
    <property type="match status" value="2"/>
</dbReference>
<reference evidence="4" key="1">
    <citation type="submission" date="2022-12" db="EMBL/GenBank/DDBJ databases">
        <title>Draft genome assemblies for two species of Escallonia (Escalloniales).</title>
        <authorList>
            <person name="Chanderbali A."/>
            <person name="Dervinis C."/>
            <person name="Anghel I."/>
            <person name="Soltis D."/>
            <person name="Soltis P."/>
            <person name="Zapata F."/>
        </authorList>
    </citation>
    <scope>NUCLEOTIDE SEQUENCE</scope>
    <source>
        <strain evidence="4">UCBG92.1500</strain>
        <tissue evidence="4">Leaf</tissue>
    </source>
</reference>
<dbReference type="EMBL" id="JAVXUO010002219">
    <property type="protein sequence ID" value="KAK2975238.1"/>
    <property type="molecule type" value="Genomic_DNA"/>
</dbReference>
<dbReference type="PANTHER" id="PTHR13068:SF173">
    <property type="entry name" value="EMB|CAB62602.1"/>
    <property type="match status" value="1"/>
</dbReference>
<keyword evidence="2" id="KW-0805">Transcription regulation</keyword>
<evidence type="ECO:0000256" key="3">
    <source>
        <dbReference type="ARBA" id="ARBA00022946"/>
    </source>
</evidence>
<proteinExistence type="inferred from homology"/>
<dbReference type="InterPro" id="IPR003690">
    <property type="entry name" value="MTERF"/>
</dbReference>
<name>A0AA88U9B2_9ASTE</name>
<evidence type="ECO:0000256" key="1">
    <source>
        <dbReference type="ARBA" id="ARBA00007692"/>
    </source>
</evidence>
<keyword evidence="2" id="KW-0804">Transcription</keyword>
<dbReference type="FunFam" id="1.25.70.10:FF:000001">
    <property type="entry name" value="Mitochondrial transcription termination factor-like"/>
    <property type="match status" value="1"/>
</dbReference>
<dbReference type="AlphaFoldDB" id="A0AA88U9B2"/>
<evidence type="ECO:0000313" key="5">
    <source>
        <dbReference type="Proteomes" id="UP001187471"/>
    </source>
</evidence>
<dbReference type="Proteomes" id="UP001187471">
    <property type="component" value="Unassembled WGS sequence"/>
</dbReference>
<comment type="caution">
    <text evidence="4">The sequence shown here is derived from an EMBL/GenBank/DDBJ whole genome shotgun (WGS) entry which is preliminary data.</text>
</comment>
<keyword evidence="3" id="KW-0809">Transit peptide</keyword>
<dbReference type="PANTHER" id="PTHR13068">
    <property type="entry name" value="CGI-12 PROTEIN-RELATED"/>
    <property type="match status" value="1"/>
</dbReference>